<proteinExistence type="predicted"/>
<reference evidence="2 3" key="1">
    <citation type="submission" date="2016-07" db="EMBL/GenBank/DDBJ databases">
        <title>Pervasive Adenine N6-methylation of Active Genes in Fungi.</title>
        <authorList>
            <consortium name="DOE Joint Genome Institute"/>
            <person name="Mondo S.J."/>
            <person name="Dannebaum R.O."/>
            <person name="Kuo R.C."/>
            <person name="Labutti K."/>
            <person name="Haridas S."/>
            <person name="Kuo A."/>
            <person name="Salamov A."/>
            <person name="Ahrendt S.R."/>
            <person name="Lipzen A."/>
            <person name="Sullivan W."/>
            <person name="Andreopoulos W.B."/>
            <person name="Clum A."/>
            <person name="Lindquist E."/>
            <person name="Daum C."/>
            <person name="Ramamoorthy G.K."/>
            <person name="Gryganskyi A."/>
            <person name="Culley D."/>
            <person name="Magnuson J.K."/>
            <person name="James T.Y."/>
            <person name="O'Malley M.A."/>
            <person name="Stajich J.E."/>
            <person name="Spatafora J.W."/>
            <person name="Visel A."/>
            <person name="Grigoriev I.V."/>
        </authorList>
    </citation>
    <scope>NUCLEOTIDE SEQUENCE [LARGE SCALE GENOMIC DNA]</scope>
    <source>
        <strain evidence="2 3">PL171</strain>
    </source>
</reference>
<feature type="region of interest" description="Disordered" evidence="1">
    <location>
        <begin position="231"/>
        <end position="256"/>
    </location>
</feature>
<keyword evidence="3" id="KW-1185">Reference proteome</keyword>
<dbReference type="EMBL" id="MCFL01000015">
    <property type="protein sequence ID" value="ORZ36878.1"/>
    <property type="molecule type" value="Genomic_DNA"/>
</dbReference>
<feature type="region of interest" description="Disordered" evidence="1">
    <location>
        <begin position="1"/>
        <end position="21"/>
    </location>
</feature>
<sequence>MATGGYGPGHPAATDTQSPPGISAGYLQTLGAYAHSGITANLHGGGGGGGGGRGGRLVFPPTPRAFYATLGSASTPATSTTVNVDIDDTLALARHALADPSSSSWGYPRDERVLTNAVHTILDLDLDVNTNASSPDSDHVNMQPPDLGWRTSHGESSQMALESARLRERVLSARALSLHGSQFAHDGADDVGVGGPSAGEVSEEYDVLDDHEQETYIPEYLLRNAASASASASGRVGEGQGLDDEDGDGDELGPMDDSWEMVVRPFDSVRGPATPYDYHDHMF</sequence>
<evidence type="ECO:0000256" key="1">
    <source>
        <dbReference type="SAM" id="MobiDB-lite"/>
    </source>
</evidence>
<dbReference type="Proteomes" id="UP000193411">
    <property type="component" value="Unassembled WGS sequence"/>
</dbReference>
<feature type="compositionally biased region" description="Acidic residues" evidence="1">
    <location>
        <begin position="241"/>
        <end position="256"/>
    </location>
</feature>
<organism evidence="2 3">
    <name type="scientific">Catenaria anguillulae PL171</name>
    <dbReference type="NCBI Taxonomy" id="765915"/>
    <lineage>
        <taxon>Eukaryota</taxon>
        <taxon>Fungi</taxon>
        <taxon>Fungi incertae sedis</taxon>
        <taxon>Blastocladiomycota</taxon>
        <taxon>Blastocladiomycetes</taxon>
        <taxon>Blastocladiales</taxon>
        <taxon>Catenariaceae</taxon>
        <taxon>Catenaria</taxon>
    </lineage>
</organism>
<comment type="caution">
    <text evidence="2">The sequence shown here is derived from an EMBL/GenBank/DDBJ whole genome shotgun (WGS) entry which is preliminary data.</text>
</comment>
<evidence type="ECO:0000313" key="2">
    <source>
        <dbReference type="EMBL" id="ORZ36878.1"/>
    </source>
</evidence>
<name>A0A1Y2HQJ2_9FUNG</name>
<evidence type="ECO:0000313" key="3">
    <source>
        <dbReference type="Proteomes" id="UP000193411"/>
    </source>
</evidence>
<gene>
    <name evidence="2" type="ORF">BCR44DRAFT_52714</name>
</gene>
<dbReference type="AlphaFoldDB" id="A0A1Y2HQJ2"/>
<protein>
    <submittedName>
        <fullName evidence="2">Uncharacterized protein</fullName>
    </submittedName>
</protein>
<accession>A0A1Y2HQJ2</accession>